<keyword evidence="14" id="KW-0186">Copper</keyword>
<comment type="caution">
    <text evidence="20">Lacks conserved residue(s) required for the propagation of feature annotation.</text>
</comment>
<organism evidence="22 23">
    <name type="scientific">Lucilia cuprina</name>
    <name type="common">Green bottle fly</name>
    <name type="synonym">Australian sheep blowfly</name>
    <dbReference type="NCBI Taxonomy" id="7375"/>
    <lineage>
        <taxon>Eukaryota</taxon>
        <taxon>Metazoa</taxon>
        <taxon>Ecdysozoa</taxon>
        <taxon>Arthropoda</taxon>
        <taxon>Hexapoda</taxon>
        <taxon>Insecta</taxon>
        <taxon>Pterygota</taxon>
        <taxon>Neoptera</taxon>
        <taxon>Endopterygota</taxon>
        <taxon>Diptera</taxon>
        <taxon>Brachycera</taxon>
        <taxon>Muscomorpha</taxon>
        <taxon>Oestroidea</taxon>
        <taxon>Calliphoridae</taxon>
        <taxon>Luciliinae</taxon>
        <taxon>Lucilia</taxon>
    </lineage>
</organism>
<dbReference type="GO" id="GO:0016020">
    <property type="term" value="C:membrane"/>
    <property type="evidence" value="ECO:0007669"/>
    <property type="project" value="UniProtKB-SubCell"/>
</dbReference>
<keyword evidence="7" id="KW-0812">Transmembrane</keyword>
<evidence type="ECO:0000256" key="10">
    <source>
        <dbReference type="ARBA" id="ARBA00022737"/>
    </source>
</evidence>
<keyword evidence="8" id="KW-0479">Metal-binding</keyword>
<evidence type="ECO:0000256" key="7">
    <source>
        <dbReference type="ARBA" id="ARBA00022692"/>
    </source>
</evidence>
<dbReference type="OrthoDB" id="547291at2759"/>
<evidence type="ECO:0000256" key="2">
    <source>
        <dbReference type="ARBA" id="ARBA00004167"/>
    </source>
</evidence>
<dbReference type="GO" id="GO:0004720">
    <property type="term" value="F:protein-lysine 6-oxidase activity"/>
    <property type="evidence" value="ECO:0007669"/>
    <property type="project" value="UniProtKB-EC"/>
</dbReference>
<dbReference type="Pfam" id="PF01186">
    <property type="entry name" value="Lysyl_oxidase"/>
    <property type="match status" value="1"/>
</dbReference>
<comment type="similarity">
    <text evidence="4">Belongs to the lysyl oxidase family.</text>
</comment>
<evidence type="ECO:0000256" key="3">
    <source>
        <dbReference type="ARBA" id="ARBA00004239"/>
    </source>
</evidence>
<dbReference type="SUPFAM" id="SSF56487">
    <property type="entry name" value="SRCR-like"/>
    <property type="match status" value="1"/>
</dbReference>
<dbReference type="PANTHER" id="PTHR45817">
    <property type="entry name" value="LYSYL OXIDASE-LIKE-RELATED"/>
    <property type="match status" value="1"/>
</dbReference>
<protein>
    <recommendedName>
        <fullName evidence="18">protein-lysine 6-oxidase</fullName>
        <ecNumber evidence="18">1.4.3.13</ecNumber>
    </recommendedName>
</protein>
<evidence type="ECO:0000313" key="22">
    <source>
        <dbReference type="EMBL" id="KNC34915.1"/>
    </source>
</evidence>
<keyword evidence="13" id="KW-0560">Oxidoreductase</keyword>
<evidence type="ECO:0000256" key="6">
    <source>
        <dbReference type="ARBA" id="ARBA00022525"/>
    </source>
</evidence>
<name>A0A0L0CRC7_LUCCU</name>
<evidence type="ECO:0000313" key="23">
    <source>
        <dbReference type="Proteomes" id="UP000037069"/>
    </source>
</evidence>
<evidence type="ECO:0000256" key="4">
    <source>
        <dbReference type="ARBA" id="ARBA00007492"/>
    </source>
</evidence>
<dbReference type="SMART" id="SM00202">
    <property type="entry name" value="SR"/>
    <property type="match status" value="1"/>
</dbReference>
<evidence type="ECO:0000256" key="20">
    <source>
        <dbReference type="PROSITE-ProRule" id="PRU00196"/>
    </source>
</evidence>
<feature type="domain" description="SRCR" evidence="21">
    <location>
        <begin position="3"/>
        <end position="115"/>
    </location>
</feature>
<comment type="subcellular location">
    <subcellularLocation>
        <location evidence="2">Membrane</location>
        <topology evidence="2">Single-pass membrane protein</topology>
    </subcellularLocation>
    <subcellularLocation>
        <location evidence="3">Secreted</location>
        <location evidence="3">Extracellular space</location>
    </subcellularLocation>
</comment>
<comment type="cofactor">
    <cofactor evidence="1">
        <name>Cu cation</name>
        <dbReference type="ChEBI" id="CHEBI:23378"/>
    </cofactor>
</comment>
<keyword evidence="6" id="KW-0964">Secreted</keyword>
<feature type="disulfide bond" evidence="20">
    <location>
        <begin position="82"/>
        <end position="92"/>
    </location>
</feature>
<evidence type="ECO:0000256" key="13">
    <source>
        <dbReference type="ARBA" id="ARBA00023002"/>
    </source>
</evidence>
<dbReference type="PROSITE" id="PS00926">
    <property type="entry name" value="LYSYL_OXIDASE"/>
    <property type="match status" value="1"/>
</dbReference>
<dbReference type="PRINTS" id="PR00074">
    <property type="entry name" value="LYSYLOXIDASE"/>
</dbReference>
<dbReference type="OMA" id="CSTSWSM"/>
<evidence type="ECO:0000256" key="1">
    <source>
        <dbReference type="ARBA" id="ARBA00001935"/>
    </source>
</evidence>
<comment type="caution">
    <text evidence="22">The sequence shown here is derived from an EMBL/GenBank/DDBJ whole genome shotgun (WGS) entry which is preliminary data.</text>
</comment>
<keyword evidence="11" id="KW-0801">TPQ</keyword>
<dbReference type="FunFam" id="3.10.250.10:FF:000016">
    <property type="entry name" value="Scavenger receptor cysteine-rich protein type 12"/>
    <property type="match status" value="1"/>
</dbReference>
<dbReference type="InterPro" id="IPR050912">
    <property type="entry name" value="LOX-like_protein"/>
</dbReference>
<dbReference type="Gene3D" id="3.10.250.10">
    <property type="entry name" value="SRCR-like domain"/>
    <property type="match status" value="1"/>
</dbReference>
<dbReference type="EMBL" id="JRES01000007">
    <property type="protein sequence ID" value="KNC34915.1"/>
    <property type="molecule type" value="Genomic_DNA"/>
</dbReference>
<evidence type="ECO:0000256" key="12">
    <source>
        <dbReference type="ARBA" id="ARBA00022989"/>
    </source>
</evidence>
<dbReference type="GO" id="GO:0005615">
    <property type="term" value="C:extracellular space"/>
    <property type="evidence" value="ECO:0007669"/>
    <property type="project" value="TreeGrafter"/>
</dbReference>
<evidence type="ECO:0000256" key="16">
    <source>
        <dbReference type="ARBA" id="ARBA00023157"/>
    </source>
</evidence>
<keyword evidence="16 20" id="KW-1015">Disulfide bond</keyword>
<dbReference type="GO" id="GO:0005507">
    <property type="term" value="F:copper ion binding"/>
    <property type="evidence" value="ECO:0007669"/>
    <property type="project" value="InterPro"/>
</dbReference>
<accession>A0A0L0CRC7</accession>
<evidence type="ECO:0000256" key="5">
    <source>
        <dbReference type="ARBA" id="ARBA00022477"/>
    </source>
</evidence>
<dbReference type="AlphaFoldDB" id="A0A0L0CRC7"/>
<dbReference type="InterPro" id="IPR001695">
    <property type="entry name" value="Lysyl_oxidase"/>
</dbReference>
<keyword evidence="15" id="KW-0472">Membrane</keyword>
<evidence type="ECO:0000256" key="19">
    <source>
        <dbReference type="ARBA" id="ARBA00047861"/>
    </source>
</evidence>
<gene>
    <name evidence="22" type="ORF">FF38_11067</name>
</gene>
<dbReference type="InterPro" id="IPR001190">
    <property type="entry name" value="SRCR"/>
</dbReference>
<evidence type="ECO:0000256" key="15">
    <source>
        <dbReference type="ARBA" id="ARBA00023136"/>
    </source>
</evidence>
<evidence type="ECO:0000259" key="21">
    <source>
        <dbReference type="PROSITE" id="PS50287"/>
    </source>
</evidence>
<reference evidence="22 23" key="1">
    <citation type="journal article" date="2015" name="Nat. Commun.">
        <title>Lucilia cuprina genome unlocks parasitic fly biology to underpin future interventions.</title>
        <authorList>
            <person name="Anstead C.A."/>
            <person name="Korhonen P.K."/>
            <person name="Young N.D."/>
            <person name="Hall R.S."/>
            <person name="Jex A.R."/>
            <person name="Murali S.C."/>
            <person name="Hughes D.S."/>
            <person name="Lee S.F."/>
            <person name="Perry T."/>
            <person name="Stroehlein A.J."/>
            <person name="Ansell B.R."/>
            <person name="Breugelmans B."/>
            <person name="Hofmann A."/>
            <person name="Qu J."/>
            <person name="Dugan S."/>
            <person name="Lee S.L."/>
            <person name="Chao H."/>
            <person name="Dinh H."/>
            <person name="Han Y."/>
            <person name="Doddapaneni H.V."/>
            <person name="Worley K.C."/>
            <person name="Muzny D.M."/>
            <person name="Ioannidis P."/>
            <person name="Waterhouse R.M."/>
            <person name="Zdobnov E.M."/>
            <person name="James P.J."/>
            <person name="Bagnall N.H."/>
            <person name="Kotze A.C."/>
            <person name="Gibbs R.A."/>
            <person name="Richards S."/>
            <person name="Batterham P."/>
            <person name="Gasser R.B."/>
        </authorList>
    </citation>
    <scope>NUCLEOTIDE SEQUENCE [LARGE SCALE GENOMIC DNA]</scope>
    <source>
        <strain evidence="22 23">LS</strain>
        <tissue evidence="22">Full body</tissue>
    </source>
</reference>
<dbReference type="InterPro" id="IPR019828">
    <property type="entry name" value="Lysyl_oxidase_CS"/>
</dbReference>
<evidence type="ECO:0000256" key="9">
    <source>
        <dbReference type="ARBA" id="ARBA00022729"/>
    </source>
</evidence>
<dbReference type="PANTHER" id="PTHR45817:SF4">
    <property type="entry name" value="LYSYL OXIDASE-LIKE-RELATED"/>
    <property type="match status" value="1"/>
</dbReference>
<dbReference type="STRING" id="7375.A0A0L0CRC7"/>
<keyword evidence="5" id="KW-0886">LTQ</keyword>
<keyword evidence="10" id="KW-0677">Repeat</keyword>
<keyword evidence="9" id="KW-0732">Signal</keyword>
<dbReference type="Proteomes" id="UP000037069">
    <property type="component" value="Unassembled WGS sequence"/>
</dbReference>
<dbReference type="EC" id="1.4.3.13" evidence="18"/>
<keyword evidence="17" id="KW-0325">Glycoprotein</keyword>
<keyword evidence="23" id="KW-1185">Reference proteome</keyword>
<dbReference type="Pfam" id="PF00530">
    <property type="entry name" value="SRCR"/>
    <property type="match status" value="1"/>
</dbReference>
<proteinExistence type="inferred from homology"/>
<sequence length="330" mass="37975">MLLRLNNRLDNVSPSIHIREGRVEVSFDYGRTWGTVCATHWSYREANVVCKQLNLGYAAFSNQTQQFGTSHRYPWNMVGTLCRGTEHSLRDCFRESQYPRVCNATNRNVAVVRCVEKLSDLTLGIQEIEQSAYLDTQPLQRLTCAMEENCLSRDAYRIILTQPQALRKLLRFTTRAENVGSADFSPYSNYEQWQWHQCHNHYHSMESFASFDVYNMSYQKVAQGHKASFCLMDTACKSGITPKYTCGNRTQGISIGCWDTYSTGLDCQWVDVTNLPANRTYILRIAINPEYMIGEVSFENNGAECLLHYTGERSTTRVTNCTRSPLWYNK</sequence>
<evidence type="ECO:0000256" key="14">
    <source>
        <dbReference type="ARBA" id="ARBA00023008"/>
    </source>
</evidence>
<evidence type="ECO:0000256" key="8">
    <source>
        <dbReference type="ARBA" id="ARBA00022723"/>
    </source>
</evidence>
<evidence type="ECO:0000256" key="17">
    <source>
        <dbReference type="ARBA" id="ARBA00023180"/>
    </source>
</evidence>
<evidence type="ECO:0000256" key="11">
    <source>
        <dbReference type="ARBA" id="ARBA00022772"/>
    </source>
</evidence>
<dbReference type="PROSITE" id="PS50287">
    <property type="entry name" value="SRCR_2"/>
    <property type="match status" value="1"/>
</dbReference>
<evidence type="ECO:0000256" key="18">
    <source>
        <dbReference type="ARBA" id="ARBA00038869"/>
    </source>
</evidence>
<dbReference type="InterPro" id="IPR036772">
    <property type="entry name" value="SRCR-like_dom_sf"/>
</dbReference>
<keyword evidence="12" id="KW-1133">Transmembrane helix</keyword>
<comment type="catalytic activity">
    <reaction evidence="19">
        <text>L-lysyl-[protein] + O2 + H2O = (S)-2-amino-6-oxohexanoyl-[protein] + H2O2 + NH4(+)</text>
        <dbReference type="Rhea" id="RHEA:24544"/>
        <dbReference type="Rhea" id="RHEA-COMP:9752"/>
        <dbReference type="Rhea" id="RHEA-COMP:12448"/>
        <dbReference type="ChEBI" id="CHEBI:15377"/>
        <dbReference type="ChEBI" id="CHEBI:15379"/>
        <dbReference type="ChEBI" id="CHEBI:16240"/>
        <dbReference type="ChEBI" id="CHEBI:28938"/>
        <dbReference type="ChEBI" id="CHEBI:29969"/>
        <dbReference type="ChEBI" id="CHEBI:131803"/>
        <dbReference type="EC" id="1.4.3.13"/>
    </reaction>
</comment>